<dbReference type="EMBL" id="CAJVQB010018946">
    <property type="protein sequence ID" value="CAG8789355.1"/>
    <property type="molecule type" value="Genomic_DNA"/>
</dbReference>
<dbReference type="Proteomes" id="UP000789901">
    <property type="component" value="Unassembled WGS sequence"/>
</dbReference>
<evidence type="ECO:0000256" key="1">
    <source>
        <dbReference type="SAM" id="Phobius"/>
    </source>
</evidence>
<keyword evidence="1" id="KW-0472">Membrane</keyword>
<keyword evidence="1" id="KW-1133">Transmembrane helix</keyword>
<gene>
    <name evidence="2" type="ORF">GMARGA_LOCUS20986</name>
</gene>
<protein>
    <submittedName>
        <fullName evidence="2">20211_t:CDS:1</fullName>
    </submittedName>
</protein>
<organism evidence="2 3">
    <name type="scientific">Gigaspora margarita</name>
    <dbReference type="NCBI Taxonomy" id="4874"/>
    <lineage>
        <taxon>Eukaryota</taxon>
        <taxon>Fungi</taxon>
        <taxon>Fungi incertae sedis</taxon>
        <taxon>Mucoromycota</taxon>
        <taxon>Glomeromycotina</taxon>
        <taxon>Glomeromycetes</taxon>
        <taxon>Diversisporales</taxon>
        <taxon>Gigasporaceae</taxon>
        <taxon>Gigaspora</taxon>
    </lineage>
</organism>
<name>A0ABN7VP46_GIGMA</name>
<feature type="transmembrane region" description="Helical" evidence="1">
    <location>
        <begin position="16"/>
        <end position="38"/>
    </location>
</feature>
<accession>A0ABN7VP46</accession>
<sequence>VLCSFGASSLWRFVFLLLRPFGAPFGASSFWCLCFIPLAFRHFWVSRLFGALLILVLCPFGA</sequence>
<feature type="non-terminal residue" evidence="2">
    <location>
        <position position="1"/>
    </location>
</feature>
<evidence type="ECO:0000313" key="2">
    <source>
        <dbReference type="EMBL" id="CAG8789355.1"/>
    </source>
</evidence>
<evidence type="ECO:0000313" key="3">
    <source>
        <dbReference type="Proteomes" id="UP000789901"/>
    </source>
</evidence>
<keyword evidence="3" id="KW-1185">Reference proteome</keyword>
<keyword evidence="1" id="KW-0812">Transmembrane</keyword>
<proteinExistence type="predicted"/>
<reference evidence="2 3" key="1">
    <citation type="submission" date="2021-06" db="EMBL/GenBank/DDBJ databases">
        <authorList>
            <person name="Kallberg Y."/>
            <person name="Tangrot J."/>
            <person name="Rosling A."/>
        </authorList>
    </citation>
    <scope>NUCLEOTIDE SEQUENCE [LARGE SCALE GENOMIC DNA]</scope>
    <source>
        <strain evidence="2 3">120-4 pot B 10/14</strain>
    </source>
</reference>
<feature type="transmembrane region" description="Helical" evidence="1">
    <location>
        <begin position="44"/>
        <end position="61"/>
    </location>
</feature>
<comment type="caution">
    <text evidence="2">The sequence shown here is derived from an EMBL/GenBank/DDBJ whole genome shotgun (WGS) entry which is preliminary data.</text>
</comment>